<sequence length="87" mass="9879">MRKLEPGEPPPLDRWRFDEEVIPAAIKPREKIWGANGIAAVLGVSVATIYRWSADPACDVPIRRLNERYFALRSDLISWMQGSARNS</sequence>
<name>A0A8J7SWC6_9RHOB</name>
<gene>
    <name evidence="1" type="ORF">JI744_11745</name>
</gene>
<keyword evidence="1" id="KW-0238">DNA-binding</keyword>
<dbReference type="AlphaFoldDB" id="A0A8J7SWC6"/>
<dbReference type="RefSeq" id="WP_202661108.1">
    <property type="nucleotide sequence ID" value="NZ_JAESVP010000005.1"/>
</dbReference>
<protein>
    <submittedName>
        <fullName evidence="1">DNA-binding protein</fullName>
    </submittedName>
</protein>
<proteinExistence type="predicted"/>
<evidence type="ECO:0000313" key="2">
    <source>
        <dbReference type="Proteomes" id="UP000619033"/>
    </source>
</evidence>
<accession>A0A8J7SWC6</accession>
<evidence type="ECO:0000313" key="1">
    <source>
        <dbReference type="EMBL" id="MBL4928779.1"/>
    </source>
</evidence>
<dbReference type="Proteomes" id="UP000619033">
    <property type="component" value="Unassembled WGS sequence"/>
</dbReference>
<dbReference type="EMBL" id="JAESVP010000005">
    <property type="protein sequence ID" value="MBL4928779.1"/>
    <property type="molecule type" value="Genomic_DNA"/>
</dbReference>
<comment type="caution">
    <text evidence="1">The sequence shown here is derived from an EMBL/GenBank/DDBJ whole genome shotgun (WGS) entry which is preliminary data.</text>
</comment>
<dbReference type="GO" id="GO:0003677">
    <property type="term" value="F:DNA binding"/>
    <property type="evidence" value="ECO:0007669"/>
    <property type="project" value="UniProtKB-KW"/>
</dbReference>
<organism evidence="1 2">
    <name type="scientific">Fuscibacter oryzae</name>
    <dbReference type="NCBI Taxonomy" id="2803939"/>
    <lineage>
        <taxon>Bacteria</taxon>
        <taxon>Pseudomonadati</taxon>
        <taxon>Pseudomonadota</taxon>
        <taxon>Alphaproteobacteria</taxon>
        <taxon>Rhodobacterales</taxon>
        <taxon>Paracoccaceae</taxon>
        <taxon>Fuscibacter</taxon>
    </lineage>
</organism>
<keyword evidence="2" id="KW-1185">Reference proteome</keyword>
<reference evidence="1" key="1">
    <citation type="submission" date="2021-01" db="EMBL/GenBank/DDBJ databases">
        <title>Genome seq and assembly of Tabrizicola sp. KVB23.</title>
        <authorList>
            <person name="Chhetri G."/>
        </authorList>
    </citation>
    <scope>NUCLEOTIDE SEQUENCE</scope>
    <source>
        <strain evidence="1">KVB23</strain>
    </source>
</reference>